<proteinExistence type="predicted"/>
<evidence type="ECO:0000313" key="1">
    <source>
        <dbReference type="EMBL" id="BAY58482.1"/>
    </source>
</evidence>
<gene>
    <name evidence="1" type="ORF">NIES2135_53550</name>
</gene>
<name>A0A1Z4JNZ9_LEPBY</name>
<dbReference type="EMBL" id="AP018203">
    <property type="protein sequence ID" value="BAY58482.1"/>
    <property type="molecule type" value="Genomic_DNA"/>
</dbReference>
<keyword evidence="2" id="KW-1185">Reference proteome</keyword>
<evidence type="ECO:0000313" key="2">
    <source>
        <dbReference type="Proteomes" id="UP000217895"/>
    </source>
</evidence>
<accession>A0A1Z4JNZ9</accession>
<dbReference type="Proteomes" id="UP000217895">
    <property type="component" value="Chromosome"/>
</dbReference>
<sequence length="206" mass="23712">MAIREFFKDEIHWRDRTGKLRIIEGLSLPNRLRFLEYRAIAWGIIQASPDLPGSVLYDSNREFRDRANSMLLLAGVDPEWCNWELLEGLLFRHEGNDGLIVQMEFPATDPEAKIVEDPSNQYHRAIAALMLLEMDFAKAKQTVDSTPWNELQGVLEQFSAMRSGKPKQAEIKDEDVLKAWGMTRPTEQQAEPITSFEQMGFQEITI</sequence>
<organism evidence="1 2">
    <name type="scientific">Leptolyngbya boryana NIES-2135</name>
    <dbReference type="NCBI Taxonomy" id="1973484"/>
    <lineage>
        <taxon>Bacteria</taxon>
        <taxon>Bacillati</taxon>
        <taxon>Cyanobacteriota</taxon>
        <taxon>Cyanophyceae</taxon>
        <taxon>Leptolyngbyales</taxon>
        <taxon>Leptolyngbyaceae</taxon>
        <taxon>Leptolyngbya group</taxon>
        <taxon>Leptolyngbya</taxon>
    </lineage>
</organism>
<protein>
    <submittedName>
        <fullName evidence="1">Uncharacterized protein</fullName>
    </submittedName>
</protein>
<reference evidence="1 2" key="1">
    <citation type="submission" date="2017-06" db="EMBL/GenBank/DDBJ databases">
        <title>Genome sequencing of cyanobaciteial culture collection at National Institute for Environmental Studies (NIES).</title>
        <authorList>
            <person name="Hirose Y."/>
            <person name="Shimura Y."/>
            <person name="Fujisawa T."/>
            <person name="Nakamura Y."/>
            <person name="Kawachi M."/>
        </authorList>
    </citation>
    <scope>NUCLEOTIDE SEQUENCE [LARGE SCALE GENOMIC DNA]</scope>
    <source>
        <strain evidence="1 2">NIES-2135</strain>
    </source>
</reference>
<dbReference type="AlphaFoldDB" id="A0A1Z4JNZ9"/>